<keyword evidence="2" id="KW-0285">Flavoprotein</keyword>
<feature type="binding site" evidence="8">
    <location>
        <begin position="250"/>
        <end position="254"/>
    </location>
    <ligand>
        <name>FAD</name>
        <dbReference type="ChEBI" id="CHEBI:57692"/>
    </ligand>
</feature>
<dbReference type="GO" id="GO:0009055">
    <property type="term" value="F:electron transfer activity"/>
    <property type="evidence" value="ECO:0007669"/>
    <property type="project" value="InterPro"/>
</dbReference>
<dbReference type="Gene3D" id="3.40.50.620">
    <property type="entry name" value="HUPs"/>
    <property type="match status" value="1"/>
</dbReference>
<comment type="similarity">
    <text evidence="1">Belongs to the ETF alpha-subunit/FixB family.</text>
</comment>
<proteinExistence type="inferred from homology"/>
<keyword evidence="11" id="KW-1185">Reference proteome</keyword>
<dbReference type="Pfam" id="PF01012">
    <property type="entry name" value="ETF"/>
    <property type="match status" value="1"/>
</dbReference>
<evidence type="ECO:0000313" key="11">
    <source>
        <dbReference type="Proteomes" id="UP000315750"/>
    </source>
</evidence>
<dbReference type="PANTHER" id="PTHR43153">
    <property type="entry name" value="ELECTRON TRANSFER FLAVOPROTEIN ALPHA"/>
    <property type="match status" value="1"/>
</dbReference>
<protein>
    <recommendedName>
        <fullName evidence="6">Electron transfer flavoprotein subunit alpha</fullName>
    </recommendedName>
    <alternativeName>
        <fullName evidence="7">Electron transfer flavoprotein large subunit</fullName>
    </alternativeName>
</protein>
<dbReference type="InterPro" id="IPR014729">
    <property type="entry name" value="Rossmann-like_a/b/a_fold"/>
</dbReference>
<dbReference type="SUPFAM" id="SSF52467">
    <property type="entry name" value="DHS-like NAD/FAD-binding domain"/>
    <property type="match status" value="1"/>
</dbReference>
<accession>A0A518AQR1</accession>
<dbReference type="AlphaFoldDB" id="A0A518AQR1"/>
<dbReference type="Proteomes" id="UP000315750">
    <property type="component" value="Chromosome"/>
</dbReference>
<reference evidence="10 11" key="1">
    <citation type="submission" date="2019-02" db="EMBL/GenBank/DDBJ databases">
        <title>Deep-cultivation of Planctomycetes and their phenomic and genomic characterization uncovers novel biology.</title>
        <authorList>
            <person name="Wiegand S."/>
            <person name="Jogler M."/>
            <person name="Boedeker C."/>
            <person name="Pinto D."/>
            <person name="Vollmers J."/>
            <person name="Rivas-Marin E."/>
            <person name="Kohn T."/>
            <person name="Peeters S.H."/>
            <person name="Heuer A."/>
            <person name="Rast P."/>
            <person name="Oberbeckmann S."/>
            <person name="Bunk B."/>
            <person name="Jeske O."/>
            <person name="Meyerdierks A."/>
            <person name="Storesund J.E."/>
            <person name="Kallscheuer N."/>
            <person name="Luecker S."/>
            <person name="Lage O.M."/>
            <person name="Pohl T."/>
            <person name="Merkel B.J."/>
            <person name="Hornburger P."/>
            <person name="Mueller R.-W."/>
            <person name="Bruemmer F."/>
            <person name="Labrenz M."/>
            <person name="Spormann A.M."/>
            <person name="Op den Camp H."/>
            <person name="Overmann J."/>
            <person name="Amann R."/>
            <person name="Jetten M.S.M."/>
            <person name="Mascher T."/>
            <person name="Medema M.H."/>
            <person name="Devos D.P."/>
            <person name="Kaster A.-K."/>
            <person name="Ovreas L."/>
            <person name="Rohde M."/>
            <person name="Galperin M.Y."/>
            <person name="Jogler C."/>
        </authorList>
    </citation>
    <scope>NUCLEOTIDE SEQUENCE [LARGE SCALE GENOMIC DNA]</scope>
    <source>
        <strain evidence="10 11">Pan181</strain>
    </source>
</reference>
<evidence type="ECO:0000256" key="1">
    <source>
        <dbReference type="ARBA" id="ARBA00005817"/>
    </source>
</evidence>
<feature type="binding site" evidence="8">
    <location>
        <begin position="267"/>
        <end position="274"/>
    </location>
    <ligand>
        <name>FAD</name>
        <dbReference type="ChEBI" id="CHEBI:57692"/>
    </ligand>
</feature>
<comment type="function">
    <text evidence="5">The electron transfer flavoprotein serves as a specific electron acceptor for other dehydrogenases. It transfers the electrons to the main respiratory chain via ETF-ubiquinone oxidoreductase (ETF dehydrogenase).</text>
</comment>
<dbReference type="InterPro" id="IPR029035">
    <property type="entry name" value="DHS-like_NAD/FAD-binding_dom"/>
</dbReference>
<keyword evidence="4" id="KW-0249">Electron transport</keyword>
<evidence type="ECO:0000256" key="8">
    <source>
        <dbReference type="PIRSR" id="PIRSR000089-1"/>
    </source>
</evidence>
<dbReference type="GO" id="GO:0033539">
    <property type="term" value="P:fatty acid beta-oxidation using acyl-CoA dehydrogenase"/>
    <property type="evidence" value="ECO:0007669"/>
    <property type="project" value="TreeGrafter"/>
</dbReference>
<dbReference type="OrthoDB" id="9770286at2"/>
<dbReference type="PANTHER" id="PTHR43153:SF1">
    <property type="entry name" value="ELECTRON TRANSFER FLAVOPROTEIN SUBUNIT ALPHA, MITOCHONDRIAL"/>
    <property type="match status" value="1"/>
</dbReference>
<comment type="cofactor">
    <cofactor evidence="8">
        <name>FAD</name>
        <dbReference type="ChEBI" id="CHEBI:57692"/>
    </cofactor>
    <text evidence="8">Binds 1 FAD per dimer.</text>
</comment>
<evidence type="ECO:0000256" key="5">
    <source>
        <dbReference type="ARBA" id="ARBA00025649"/>
    </source>
</evidence>
<feature type="binding site" evidence="8">
    <location>
        <position position="210"/>
    </location>
    <ligand>
        <name>FAD</name>
        <dbReference type="ChEBI" id="CHEBI:57692"/>
    </ligand>
</feature>
<keyword evidence="3 8" id="KW-0274">FAD</keyword>
<keyword evidence="4" id="KW-0813">Transport</keyword>
<dbReference type="FunFam" id="3.40.50.1220:FF:000001">
    <property type="entry name" value="Electron transfer flavoprotein, alpha subunit"/>
    <property type="match status" value="1"/>
</dbReference>
<dbReference type="PIRSF" id="PIRSF000089">
    <property type="entry name" value="Electra_flavoP_a"/>
    <property type="match status" value="1"/>
</dbReference>
<organism evidence="10 11">
    <name type="scientific">Aeoliella mucimassa</name>
    <dbReference type="NCBI Taxonomy" id="2527972"/>
    <lineage>
        <taxon>Bacteria</taxon>
        <taxon>Pseudomonadati</taxon>
        <taxon>Planctomycetota</taxon>
        <taxon>Planctomycetia</taxon>
        <taxon>Pirellulales</taxon>
        <taxon>Lacipirellulaceae</taxon>
        <taxon>Aeoliella</taxon>
    </lineage>
</organism>
<evidence type="ECO:0000256" key="6">
    <source>
        <dbReference type="ARBA" id="ARBA00068674"/>
    </source>
</evidence>
<evidence type="ECO:0000313" key="10">
    <source>
        <dbReference type="EMBL" id="QDU57045.1"/>
    </source>
</evidence>
<dbReference type="RefSeq" id="WP_145247933.1">
    <property type="nucleotide sequence ID" value="NZ_CP036278.1"/>
</dbReference>
<evidence type="ECO:0000256" key="3">
    <source>
        <dbReference type="ARBA" id="ARBA00022827"/>
    </source>
</evidence>
<dbReference type="InterPro" id="IPR014730">
    <property type="entry name" value="ETF_a/b_N"/>
</dbReference>
<evidence type="ECO:0000256" key="7">
    <source>
        <dbReference type="ARBA" id="ARBA00079299"/>
    </source>
</evidence>
<feature type="binding site" evidence="8">
    <location>
        <position position="288"/>
    </location>
    <ligand>
        <name>FAD</name>
        <dbReference type="ChEBI" id="CHEBI:57692"/>
    </ligand>
</feature>
<name>A0A518AQR1_9BACT</name>
<evidence type="ECO:0000256" key="4">
    <source>
        <dbReference type="ARBA" id="ARBA00022982"/>
    </source>
</evidence>
<dbReference type="Gene3D" id="3.40.50.1220">
    <property type="entry name" value="TPP-binding domain"/>
    <property type="match status" value="1"/>
</dbReference>
<dbReference type="EMBL" id="CP036278">
    <property type="protein sequence ID" value="QDU57045.1"/>
    <property type="molecule type" value="Genomic_DNA"/>
</dbReference>
<evidence type="ECO:0000259" key="9">
    <source>
        <dbReference type="SMART" id="SM00893"/>
    </source>
</evidence>
<sequence length="329" mass="34273">MKVLVIAESNEAGLRPASLRAMACGKLMAAESGGDVHWLVAGHQLDRLAGEASRYAPVLLVDRPELADPLAAPWSAAIAATVAQEGIDLVLAASSSFAKDVLPAVAVKVDGAMIADVTSLKRCDQELEAEVPRFAGSVVTTLRLSCWPAVVTVRPSVFAAAEPLASPAEIQPLELQGVASDPRVTIEQHASRNASRPDVTEASVVISGGRAVESSEDFERLVGGLADALGGATGSSRALVDSGIAPNDMQVGQTGKQVAPHWYIALGISGAVQHLAGMKSSRKIIAINTDRNAPIFDVADYGLTADVYQAVPELIESLKKNSHAATARY</sequence>
<evidence type="ECO:0000256" key="2">
    <source>
        <dbReference type="ARBA" id="ARBA00022630"/>
    </source>
</evidence>
<dbReference type="SMART" id="SM00893">
    <property type="entry name" value="ETF"/>
    <property type="match status" value="1"/>
</dbReference>
<gene>
    <name evidence="10" type="primary">etfA</name>
    <name evidence="10" type="ORF">Pan181_32590</name>
</gene>
<dbReference type="KEGG" id="amuc:Pan181_32590"/>
<dbReference type="InterPro" id="IPR014731">
    <property type="entry name" value="ETF_asu_C"/>
</dbReference>
<dbReference type="InterPro" id="IPR001308">
    <property type="entry name" value="ETF_a/FixB"/>
</dbReference>
<dbReference type="SUPFAM" id="SSF52402">
    <property type="entry name" value="Adenine nucleotide alpha hydrolases-like"/>
    <property type="match status" value="1"/>
</dbReference>
<feature type="domain" description="Electron transfer flavoprotein alpha/beta-subunit N-terminal" evidence="9">
    <location>
        <begin position="3"/>
        <end position="186"/>
    </location>
</feature>
<dbReference type="Pfam" id="PF00766">
    <property type="entry name" value="ETF_alpha"/>
    <property type="match status" value="1"/>
</dbReference>
<feature type="binding site" evidence="8">
    <location>
        <begin position="236"/>
        <end position="237"/>
    </location>
    <ligand>
        <name>FAD</name>
        <dbReference type="ChEBI" id="CHEBI:57692"/>
    </ligand>
</feature>
<dbReference type="GO" id="GO:0050660">
    <property type="term" value="F:flavin adenine dinucleotide binding"/>
    <property type="evidence" value="ECO:0007669"/>
    <property type="project" value="InterPro"/>
</dbReference>